<comment type="caution">
    <text evidence="2">The sequence shown here is derived from an EMBL/GenBank/DDBJ whole genome shotgun (WGS) entry which is preliminary data.</text>
</comment>
<dbReference type="RefSeq" id="WP_149611240.1">
    <property type="nucleotide sequence ID" value="NZ_VTUX01000004.1"/>
</dbReference>
<dbReference type="AlphaFoldDB" id="A0A5B0WZH5"/>
<dbReference type="Proteomes" id="UP000323708">
    <property type="component" value="Unassembled WGS sequence"/>
</dbReference>
<gene>
    <name evidence="2" type="ORF">F0M18_09725</name>
</gene>
<evidence type="ECO:0000256" key="1">
    <source>
        <dbReference type="SAM" id="SignalP"/>
    </source>
</evidence>
<dbReference type="EMBL" id="VTUX01000004">
    <property type="protein sequence ID" value="KAA1191805.1"/>
    <property type="molecule type" value="Genomic_DNA"/>
</dbReference>
<protein>
    <submittedName>
        <fullName evidence="2">Uncharacterized protein</fullName>
    </submittedName>
</protein>
<sequence length="204" mass="22092">MTIPRLAVVAVTALLVTGCTADNQPAKDSADACAPRGKNLLQDPSFLSITAPRAQRKWSSSEHAAGQTFEYQAQNGELEIVKTGGEPWFILTQSVDPGTVAGKRVTFGAEVKLDLSLPQDHTFTPGGGLTFLARRGSNVVINSSLEHEPRLGQTDWTPVSITLKIPRGTDFVRAGFLHQAEGTLRVRKPYLRIAAKKDCDSQPR</sequence>
<keyword evidence="3" id="KW-1185">Reference proteome</keyword>
<dbReference type="Gene3D" id="2.60.120.260">
    <property type="entry name" value="Galactose-binding domain-like"/>
    <property type="match status" value="1"/>
</dbReference>
<feature type="signal peptide" evidence="1">
    <location>
        <begin position="1"/>
        <end position="21"/>
    </location>
</feature>
<keyword evidence="1" id="KW-0732">Signal</keyword>
<name>A0A5B0WZH5_9GAMM</name>
<feature type="chain" id="PRO_5023027925" evidence="1">
    <location>
        <begin position="22"/>
        <end position="204"/>
    </location>
</feature>
<evidence type="ECO:0000313" key="2">
    <source>
        <dbReference type="EMBL" id="KAA1191805.1"/>
    </source>
</evidence>
<evidence type="ECO:0000313" key="3">
    <source>
        <dbReference type="Proteomes" id="UP000323708"/>
    </source>
</evidence>
<reference evidence="2 3" key="1">
    <citation type="submission" date="2019-09" db="EMBL/GenBank/DDBJ databases">
        <authorList>
            <person name="Chen X.-Y."/>
        </authorList>
    </citation>
    <scope>NUCLEOTIDE SEQUENCE [LARGE SCALE GENOMIC DNA]</scope>
    <source>
        <strain evidence="2 3">NY5</strain>
    </source>
</reference>
<proteinExistence type="predicted"/>
<organism evidence="2 3">
    <name type="scientific">Pseudohalioglobus sediminis</name>
    <dbReference type="NCBI Taxonomy" id="2606449"/>
    <lineage>
        <taxon>Bacteria</taxon>
        <taxon>Pseudomonadati</taxon>
        <taxon>Pseudomonadota</taxon>
        <taxon>Gammaproteobacteria</taxon>
        <taxon>Cellvibrionales</taxon>
        <taxon>Halieaceae</taxon>
        <taxon>Pseudohalioglobus</taxon>
    </lineage>
</organism>
<accession>A0A5B0WZH5</accession>
<dbReference type="PROSITE" id="PS51257">
    <property type="entry name" value="PROKAR_LIPOPROTEIN"/>
    <property type="match status" value="1"/>
</dbReference>